<evidence type="ECO:0000256" key="1">
    <source>
        <dbReference type="SAM" id="Coils"/>
    </source>
</evidence>
<dbReference type="RefSeq" id="XP_015517519.1">
    <property type="nucleotide sequence ID" value="XM_015662033.2"/>
</dbReference>
<keyword evidence="1" id="KW-0175">Coiled coil</keyword>
<gene>
    <name evidence="5" type="primary">LOC107222600</name>
</gene>
<dbReference type="InParanoid" id="A0A6J0BSP2"/>
<keyword evidence="4" id="KW-1185">Reference proteome</keyword>
<feature type="region of interest" description="Disordered" evidence="2">
    <location>
        <begin position="69"/>
        <end position="106"/>
    </location>
</feature>
<name>A0A6J0BSP2_NEOLC</name>
<dbReference type="Proteomes" id="UP000829291">
    <property type="component" value="Chromosome 5"/>
</dbReference>
<evidence type="ECO:0000256" key="2">
    <source>
        <dbReference type="SAM" id="MobiDB-lite"/>
    </source>
</evidence>
<evidence type="ECO:0000313" key="4">
    <source>
        <dbReference type="Proteomes" id="UP000829291"/>
    </source>
</evidence>
<evidence type="ECO:0000256" key="3">
    <source>
        <dbReference type="SAM" id="SignalP"/>
    </source>
</evidence>
<feature type="chain" id="PRO_5027027816" evidence="3">
    <location>
        <begin position="20"/>
        <end position="106"/>
    </location>
</feature>
<keyword evidence="3" id="KW-0732">Signal</keyword>
<evidence type="ECO:0000313" key="5">
    <source>
        <dbReference type="RefSeq" id="XP_015517519.1"/>
    </source>
</evidence>
<accession>A0A6J0BSP2</accession>
<dbReference type="KEGG" id="nlo:107222600"/>
<protein>
    <submittedName>
        <fullName evidence="5">Uncharacterized protein LOC107222600</fullName>
    </submittedName>
</protein>
<sequence>MAKFIVILALLAVSYQALAEQSSRVLTKEFIAQLESEVEELEKSIKSSEESNTSTGSAAVNATILTPAFNSSSSTDDGASLKSTGSGSDSNPEVDNNSGTSSGSQK</sequence>
<feature type="signal peptide" evidence="3">
    <location>
        <begin position="1"/>
        <end position="19"/>
    </location>
</feature>
<proteinExistence type="predicted"/>
<organism evidence="5">
    <name type="scientific">Neodiprion lecontei</name>
    <name type="common">Redheaded pine sawfly</name>
    <dbReference type="NCBI Taxonomy" id="441921"/>
    <lineage>
        <taxon>Eukaryota</taxon>
        <taxon>Metazoa</taxon>
        <taxon>Ecdysozoa</taxon>
        <taxon>Arthropoda</taxon>
        <taxon>Hexapoda</taxon>
        <taxon>Insecta</taxon>
        <taxon>Pterygota</taxon>
        <taxon>Neoptera</taxon>
        <taxon>Endopterygota</taxon>
        <taxon>Hymenoptera</taxon>
        <taxon>Tenthredinoidea</taxon>
        <taxon>Diprionidae</taxon>
        <taxon>Diprioninae</taxon>
        <taxon>Neodiprion</taxon>
    </lineage>
</organism>
<reference evidence="5" key="1">
    <citation type="submission" date="2025-08" db="UniProtKB">
        <authorList>
            <consortium name="RefSeq"/>
        </authorList>
    </citation>
    <scope>IDENTIFICATION</scope>
    <source>
        <tissue evidence="5">Thorax and Abdomen</tissue>
    </source>
</reference>
<dbReference type="GeneID" id="107222600"/>
<feature type="coiled-coil region" evidence="1">
    <location>
        <begin position="24"/>
        <end position="51"/>
    </location>
</feature>
<dbReference type="AlphaFoldDB" id="A0A6J0BSP2"/>